<gene>
    <name evidence="2" type="ORF">UVI_02023700</name>
</gene>
<evidence type="ECO:0000313" key="2">
    <source>
        <dbReference type="EMBL" id="GAO16547.1"/>
    </source>
</evidence>
<dbReference type="AlphaFoldDB" id="A0A1B5KZK2"/>
<name>A0A1B5KZK2_USTVR</name>
<organism evidence="2 3">
    <name type="scientific">Ustilaginoidea virens</name>
    <name type="common">Rice false smut fungus</name>
    <name type="synonym">Villosiclava virens</name>
    <dbReference type="NCBI Taxonomy" id="1159556"/>
    <lineage>
        <taxon>Eukaryota</taxon>
        <taxon>Fungi</taxon>
        <taxon>Dikarya</taxon>
        <taxon>Ascomycota</taxon>
        <taxon>Pezizomycotina</taxon>
        <taxon>Sordariomycetes</taxon>
        <taxon>Hypocreomycetidae</taxon>
        <taxon>Hypocreales</taxon>
        <taxon>Clavicipitaceae</taxon>
        <taxon>Ustilaginoidea</taxon>
    </lineage>
</organism>
<proteinExistence type="predicted"/>
<evidence type="ECO:0000313" key="3">
    <source>
        <dbReference type="Proteomes" id="UP000054053"/>
    </source>
</evidence>
<protein>
    <submittedName>
        <fullName evidence="2">Uncharacterized protein</fullName>
    </submittedName>
</protein>
<dbReference type="EMBL" id="BBTG02000009">
    <property type="protein sequence ID" value="GAO16547.1"/>
    <property type="molecule type" value="Genomic_DNA"/>
</dbReference>
<accession>A0A1B5KZK2</accession>
<dbReference type="Proteomes" id="UP000054053">
    <property type="component" value="Unassembled WGS sequence"/>
</dbReference>
<comment type="caution">
    <text evidence="2">The sequence shown here is derived from an EMBL/GenBank/DDBJ whole genome shotgun (WGS) entry which is preliminary data.</text>
</comment>
<sequence length="244" mass="26984">MARRRIATETRAEPAWGCVDARFLRHWVVCTCALERFQADVDGRTAMPDVVERRPAFDYADGMAVCGIEDGRMYALSRGLLFFMHGGAGRGECLGLVELTYVGMTRTGMESMPVRDLIDGSTARTMQGVKAPDFIDPRMSVRTHHVSKQAVPLYSRHAQCREPVFSTSHEDKSQSPRQEPLQKGGVAFTDAAATRHKSRHNAAAPPRFYSPGRNHLHPSDCCVGLVLVAWGWVGGWGLEARSLV</sequence>
<feature type="region of interest" description="Disordered" evidence="1">
    <location>
        <begin position="165"/>
        <end position="184"/>
    </location>
</feature>
<reference evidence="3" key="1">
    <citation type="journal article" date="2016" name="Genome Announc.">
        <title>Genome sequence of Ustilaginoidea virens IPU010, a rice pathogenic fungus causing false smut.</title>
        <authorList>
            <person name="Kumagai T."/>
            <person name="Ishii T."/>
            <person name="Terai G."/>
            <person name="Umemura M."/>
            <person name="Machida M."/>
            <person name="Asai K."/>
        </authorList>
    </citation>
    <scope>NUCLEOTIDE SEQUENCE [LARGE SCALE GENOMIC DNA]</scope>
    <source>
        <strain evidence="3">IPU010</strain>
    </source>
</reference>
<evidence type="ECO:0000256" key="1">
    <source>
        <dbReference type="SAM" id="MobiDB-lite"/>
    </source>
</evidence>